<keyword evidence="3" id="KW-0418">Kinase</keyword>
<evidence type="ECO:0000256" key="1">
    <source>
        <dbReference type="SAM" id="Phobius"/>
    </source>
</evidence>
<keyword evidence="4" id="KW-1185">Reference proteome</keyword>
<reference evidence="3 4" key="1">
    <citation type="submission" date="2024-04" db="EMBL/GenBank/DDBJ databases">
        <title>Human intestinal bacterial collection.</title>
        <authorList>
            <person name="Pauvert C."/>
            <person name="Hitch T.C.A."/>
            <person name="Clavel T."/>
        </authorList>
    </citation>
    <scope>NUCLEOTIDE SEQUENCE [LARGE SCALE GENOMIC DNA]</scope>
    <source>
        <strain evidence="3 4">CLA-AA-H145</strain>
    </source>
</reference>
<sequence>MKLINSILNGQKKTELLVYAALWTLLFIAPLLSMYAQNAVLHQSTYDWFGVCMSWRVLSMFAVYFVIHNFLIAPLLVYGGRKWLYGVIVVVGLAGFELYLCSTRPIHPFQPGAERHMDEERRGWPDKVGAIEKGHPMEGPQYPRRPMRGPHPRRLGRPFIFGERETVSFIVMVLLLGLNITTKYFYRSAGVRKRMKALESENLQQQLEYLKYQVSPHFFMNTLNNIHALVDIDPEEAKHTIEVLSQLMRYLLYEGDKSLVPMQREVDFIGHYVDLMRIRYANDVQIDVDLPRQLPKVMISPLLLITFVENAFKHGVSYEHPSFIEVKVEPSDDGGVCFSCRNSMKSTVDDKPGGVGLRNAITPTSVLAG</sequence>
<keyword evidence="1" id="KW-1133">Transmembrane helix</keyword>
<dbReference type="GO" id="GO:0016301">
    <property type="term" value="F:kinase activity"/>
    <property type="evidence" value="ECO:0007669"/>
    <property type="project" value="UniProtKB-KW"/>
</dbReference>
<evidence type="ECO:0000259" key="2">
    <source>
        <dbReference type="Pfam" id="PF06580"/>
    </source>
</evidence>
<dbReference type="Proteomes" id="UP001487296">
    <property type="component" value="Unassembled WGS sequence"/>
</dbReference>
<dbReference type="InterPro" id="IPR036890">
    <property type="entry name" value="HATPase_C_sf"/>
</dbReference>
<name>A0ABV1FRU9_9BACT</name>
<dbReference type="RefSeq" id="WP_215760188.1">
    <property type="nucleotide sequence ID" value="NZ_JAHKBE010000033.1"/>
</dbReference>
<comment type="caution">
    <text evidence="3">The sequence shown here is derived from an EMBL/GenBank/DDBJ whole genome shotgun (WGS) entry which is preliminary data.</text>
</comment>
<dbReference type="PANTHER" id="PTHR34220:SF7">
    <property type="entry name" value="SENSOR HISTIDINE KINASE YPDA"/>
    <property type="match status" value="1"/>
</dbReference>
<dbReference type="Pfam" id="PF06580">
    <property type="entry name" value="His_kinase"/>
    <property type="match status" value="1"/>
</dbReference>
<organism evidence="3 4">
    <name type="scientific">Hallella faecis</name>
    <dbReference type="NCBI Taxonomy" id="2841596"/>
    <lineage>
        <taxon>Bacteria</taxon>
        <taxon>Pseudomonadati</taxon>
        <taxon>Bacteroidota</taxon>
        <taxon>Bacteroidia</taxon>
        <taxon>Bacteroidales</taxon>
        <taxon>Prevotellaceae</taxon>
        <taxon>Hallella</taxon>
    </lineage>
</organism>
<dbReference type="SUPFAM" id="SSF55874">
    <property type="entry name" value="ATPase domain of HSP90 chaperone/DNA topoisomerase II/histidine kinase"/>
    <property type="match status" value="1"/>
</dbReference>
<accession>A0ABV1FRU9</accession>
<evidence type="ECO:0000313" key="3">
    <source>
        <dbReference type="EMBL" id="MEQ2487148.1"/>
    </source>
</evidence>
<feature type="transmembrane region" description="Helical" evidence="1">
    <location>
        <begin position="167"/>
        <end position="186"/>
    </location>
</feature>
<dbReference type="InterPro" id="IPR050640">
    <property type="entry name" value="Bact_2-comp_sensor_kinase"/>
</dbReference>
<evidence type="ECO:0000313" key="4">
    <source>
        <dbReference type="Proteomes" id="UP001487296"/>
    </source>
</evidence>
<feature type="transmembrane region" description="Helical" evidence="1">
    <location>
        <begin position="83"/>
        <end position="100"/>
    </location>
</feature>
<dbReference type="InterPro" id="IPR010559">
    <property type="entry name" value="Sig_transdc_His_kin_internal"/>
</dbReference>
<dbReference type="PANTHER" id="PTHR34220">
    <property type="entry name" value="SENSOR HISTIDINE KINASE YPDA"/>
    <property type="match status" value="1"/>
</dbReference>
<protein>
    <submittedName>
        <fullName evidence="3">Histidine kinase</fullName>
    </submittedName>
</protein>
<feature type="transmembrane region" description="Helical" evidence="1">
    <location>
        <begin position="48"/>
        <end position="71"/>
    </location>
</feature>
<dbReference type="EMBL" id="JBBNFP010000034">
    <property type="protein sequence ID" value="MEQ2487148.1"/>
    <property type="molecule type" value="Genomic_DNA"/>
</dbReference>
<gene>
    <name evidence="3" type="ORF">AAAT34_08795</name>
</gene>
<feature type="transmembrane region" description="Helical" evidence="1">
    <location>
        <begin position="16"/>
        <end position="36"/>
    </location>
</feature>
<feature type="domain" description="Signal transduction histidine kinase internal region" evidence="2">
    <location>
        <begin position="206"/>
        <end position="282"/>
    </location>
</feature>
<keyword evidence="1" id="KW-0812">Transmembrane</keyword>
<proteinExistence type="predicted"/>
<keyword evidence="1" id="KW-0472">Membrane</keyword>
<keyword evidence="3" id="KW-0808">Transferase</keyword>